<feature type="transmembrane region" description="Helical" evidence="2">
    <location>
        <begin position="225"/>
        <end position="248"/>
    </location>
</feature>
<feature type="region of interest" description="Disordered" evidence="1">
    <location>
        <begin position="481"/>
        <end position="530"/>
    </location>
</feature>
<feature type="region of interest" description="Disordered" evidence="1">
    <location>
        <begin position="328"/>
        <end position="356"/>
    </location>
</feature>
<dbReference type="EMBL" id="OV696696">
    <property type="protein sequence ID" value="CAH1239342.1"/>
    <property type="molecule type" value="Genomic_DNA"/>
</dbReference>
<accession>A0A8J9W7H7</accession>
<feature type="compositionally biased region" description="Low complexity" evidence="1">
    <location>
        <begin position="486"/>
        <end position="503"/>
    </location>
</feature>
<name>A0A8J9W7H7_BRALA</name>
<feature type="transmembrane region" description="Helical" evidence="2">
    <location>
        <begin position="178"/>
        <end position="200"/>
    </location>
</feature>
<keyword evidence="2" id="KW-1133">Transmembrane helix</keyword>
<dbReference type="OrthoDB" id="5978806at2759"/>
<proteinExistence type="predicted"/>
<evidence type="ECO:0000256" key="1">
    <source>
        <dbReference type="SAM" id="MobiDB-lite"/>
    </source>
</evidence>
<keyword evidence="2" id="KW-0472">Membrane</keyword>
<keyword evidence="2" id="KW-0812">Transmembrane</keyword>
<feature type="compositionally biased region" description="Polar residues" evidence="1">
    <location>
        <begin position="504"/>
        <end position="525"/>
    </location>
</feature>
<dbReference type="Proteomes" id="UP000838412">
    <property type="component" value="Chromosome 11"/>
</dbReference>
<evidence type="ECO:0000313" key="3">
    <source>
        <dbReference type="EMBL" id="CAH1239342.1"/>
    </source>
</evidence>
<dbReference type="AlphaFoldDB" id="A0A8J9W7H7"/>
<evidence type="ECO:0000313" key="4">
    <source>
        <dbReference type="Proteomes" id="UP000838412"/>
    </source>
</evidence>
<sequence length="562" mass="62652">MLGICLQFFESATTELLLHENDRKMSHEELLRDLMTVREKAQELWDKIGNSLFTCLFVCLFVCLNDRKRSHEELLKDLMTMSHEELLKDLMTVREKAQELWDKIDHNSQEMATFHQETSGQFHVTLANLRQMNATVNYLLHLMDSMKTGLDKRMDFLAVSLGGAGECMKTGLDKRMDFLAVSLGGAGEWSFLIALVLHLMDSMKTGLDKRMDFLAVSLGGAGDHLAVLASCVLHVGYFLVAMVTMTFLQSPALSRAVMLVLVPTNAVSEVRYRRSLDFQSLTVLLTITVVGNWLLIWLAQYLWPRCRDMPSPIRTLCSCPRTGSLPPPPTIITSPSPCRKPKRETQPMFSEDETSPVKLESDMQQIIQDSIKTLEMADRTLLQVHNTSVLLNKSFEERTDGFLEESIISVGGTPVKPPNIPRGLSSTPMANNMSFGAGRQMSVDVRVSTPHIRAGLTTNIPCPGTPQSARKELVKRHLGSVLEDVSMSPRRSPRNSPSHPRTPTHTLNSSASGTPSKANRRTPSTPRKYCKGITKAGAQCRVLCASDKDYCHVHAPNFSPAR</sequence>
<evidence type="ECO:0000256" key="2">
    <source>
        <dbReference type="SAM" id="Phobius"/>
    </source>
</evidence>
<feature type="transmembrane region" description="Helical" evidence="2">
    <location>
        <begin position="281"/>
        <end position="303"/>
    </location>
</feature>
<reference evidence="3" key="1">
    <citation type="submission" date="2022-01" db="EMBL/GenBank/DDBJ databases">
        <authorList>
            <person name="Braso-Vives M."/>
        </authorList>
    </citation>
    <scope>NUCLEOTIDE SEQUENCE</scope>
</reference>
<protein>
    <submittedName>
        <fullName evidence="3">Hypp5807 protein</fullName>
    </submittedName>
</protein>
<gene>
    <name evidence="3" type="primary">Hypp5807</name>
    <name evidence="3" type="ORF">BLAG_LOCUS3677</name>
</gene>
<organism evidence="3 4">
    <name type="scientific">Branchiostoma lanceolatum</name>
    <name type="common">Common lancelet</name>
    <name type="synonym">Amphioxus lanceolatum</name>
    <dbReference type="NCBI Taxonomy" id="7740"/>
    <lineage>
        <taxon>Eukaryota</taxon>
        <taxon>Metazoa</taxon>
        <taxon>Chordata</taxon>
        <taxon>Cephalochordata</taxon>
        <taxon>Leptocardii</taxon>
        <taxon>Amphioxiformes</taxon>
        <taxon>Branchiostomatidae</taxon>
        <taxon>Branchiostoma</taxon>
    </lineage>
</organism>
<keyword evidence="4" id="KW-1185">Reference proteome</keyword>